<dbReference type="eggNOG" id="COG0727">
    <property type="taxonomic scope" value="Bacteria"/>
</dbReference>
<evidence type="ECO:0000313" key="2">
    <source>
        <dbReference type="Proteomes" id="UP000002368"/>
    </source>
</evidence>
<keyword evidence="2" id="KW-1185">Reference proteome</keyword>
<dbReference type="EMBL" id="CP002017">
    <property type="protein sequence ID" value="ADG07608.1"/>
    <property type="molecule type" value="Genomic_DNA"/>
</dbReference>
<dbReference type="AlphaFoldDB" id="D5WVR5"/>
<dbReference type="KEGG" id="bts:Btus_2982"/>
<proteinExistence type="predicted"/>
<accession>D5WVR5</accession>
<dbReference type="Proteomes" id="UP000002368">
    <property type="component" value="Chromosome"/>
</dbReference>
<organism evidence="1 2">
    <name type="scientific">Kyrpidia tusciae (strain DSM 2912 / NBRC 15312 / T2)</name>
    <name type="common">Bacillus tusciae</name>
    <dbReference type="NCBI Taxonomy" id="562970"/>
    <lineage>
        <taxon>Bacteria</taxon>
        <taxon>Bacillati</taxon>
        <taxon>Bacillota</taxon>
        <taxon>Bacilli</taxon>
        <taxon>Bacillales</taxon>
        <taxon>Alicyclobacillaceae</taxon>
        <taxon>Kyrpidia</taxon>
    </lineage>
</organism>
<evidence type="ECO:0000313" key="1">
    <source>
        <dbReference type="EMBL" id="ADG07608.1"/>
    </source>
</evidence>
<name>D5WVR5_KYRT2</name>
<sequence>MEIRNRVKVSPALVPQYLRTFSCIGPNCEDTCCKGWTVSIDETTFIKYKRVRDPVLTRLFEKHIQRVRSNRSPDNFGKIKMDREGLCPFLSEDKWCKVQLQLGEDFLSDTCATYPRAIHKVNGVLERSATLSCPEVARLALLRPEPMEFDLLEEPEDTRQAARLVLNAADPSNAAKPAKYFWELRVFTIQVLQNRTYALADRLLWLGLFYRKADELARTGQADGIPALIGSYLHWMEQGDLHEHLNAIPAQSPIQMKLLKELVDIRFSLGISSQRYLQCLAECLHGLQYTAEEPVENIAARYEKAYAHFYAPFMEEHGYILENYLVNFVFKNLFPCSGRPSLFDDYVLMVLHYALIKMHLIGMAAFHQGLTPDLTVRLIQSFSRTVEHNQIYLRRIEGLLKDNGYATLPYMAILIRN</sequence>
<reference evidence="1 2" key="1">
    <citation type="journal article" date="2011" name="Stand. Genomic Sci.">
        <title>Complete genome sequence of the thermophilic, hydrogen-oxidizing Bacillus tusciae type strain (T2) and reclassification in the new genus, Kyrpidia gen. nov. as Kyrpidia tusciae comb. nov. and emendation of the family Alicyclobacillaceae da Costa and Rainey, 2010.</title>
        <authorList>
            <person name="Klenk H.P."/>
            <person name="Lapidus A."/>
            <person name="Chertkov O."/>
            <person name="Copeland A."/>
            <person name="Del Rio T.G."/>
            <person name="Nolan M."/>
            <person name="Lucas S."/>
            <person name="Chen F."/>
            <person name="Tice H."/>
            <person name="Cheng J.F."/>
            <person name="Han C."/>
            <person name="Bruce D."/>
            <person name="Goodwin L."/>
            <person name="Pitluck S."/>
            <person name="Pati A."/>
            <person name="Ivanova N."/>
            <person name="Mavromatis K."/>
            <person name="Daum C."/>
            <person name="Chen A."/>
            <person name="Palaniappan K."/>
            <person name="Chang Y.J."/>
            <person name="Land M."/>
            <person name="Hauser L."/>
            <person name="Jeffries C.D."/>
            <person name="Detter J.C."/>
            <person name="Rohde M."/>
            <person name="Abt B."/>
            <person name="Pukall R."/>
            <person name="Goker M."/>
            <person name="Bristow J."/>
            <person name="Markowitz V."/>
            <person name="Hugenholtz P."/>
            <person name="Eisen J.A."/>
        </authorList>
    </citation>
    <scope>NUCLEOTIDE SEQUENCE [LARGE SCALE GENOMIC DNA]</scope>
    <source>
        <strain evidence="1 2">DSM 2912</strain>
    </source>
</reference>
<gene>
    <name evidence="1" type="ordered locus">Btus_2982</name>
</gene>
<evidence type="ECO:0008006" key="3">
    <source>
        <dbReference type="Google" id="ProtNLM"/>
    </source>
</evidence>
<protein>
    <recommendedName>
        <fullName evidence="3">Lysine-N-methylase</fullName>
    </recommendedName>
</protein>
<dbReference type="HOGENOM" id="CLU_051643_1_0_9"/>
<dbReference type="NCBIfam" id="NF038110">
    <property type="entry name" value="Lys_methyl_FliB"/>
    <property type="match status" value="1"/>
</dbReference>
<dbReference type="STRING" id="562970.Btus_2982"/>